<feature type="domain" description="SnoaL-like" evidence="1">
    <location>
        <begin position="28"/>
        <end position="132"/>
    </location>
</feature>
<evidence type="ECO:0000259" key="1">
    <source>
        <dbReference type="Pfam" id="PF12680"/>
    </source>
</evidence>
<dbReference type="InterPro" id="IPR037401">
    <property type="entry name" value="SnoaL-like"/>
</dbReference>
<dbReference type="SUPFAM" id="SSF54427">
    <property type="entry name" value="NTF2-like"/>
    <property type="match status" value="1"/>
</dbReference>
<dbReference type="AlphaFoldDB" id="A0A1I2MSB6"/>
<dbReference type="Gene3D" id="3.10.450.50">
    <property type="match status" value="1"/>
</dbReference>
<dbReference type="InterPro" id="IPR032710">
    <property type="entry name" value="NTF2-like_dom_sf"/>
</dbReference>
<dbReference type="Proteomes" id="UP000198589">
    <property type="component" value="Unassembled WGS sequence"/>
</dbReference>
<keyword evidence="3" id="KW-1185">Reference proteome</keyword>
<proteinExistence type="predicted"/>
<sequence>MTAERVGSNRADQQSAANADTASWMDLITRYYDGCSSSDVQLMVETLHPDVVHWFLTGNVGTRAVHGAEHLARYWRKVARPIQARWVVDTICASADQAVIEWTMFWVPPGSSTRVATRGAEWFVRTDGLISEIRSYYRMRPEDTGLDGFPYAERGYSTQVAERSSIHPAAHTFHHQNGDQ</sequence>
<dbReference type="Pfam" id="PF12680">
    <property type="entry name" value="SnoaL_2"/>
    <property type="match status" value="1"/>
</dbReference>
<reference evidence="3" key="1">
    <citation type="submission" date="2016-10" db="EMBL/GenBank/DDBJ databases">
        <authorList>
            <person name="Varghese N."/>
            <person name="Submissions S."/>
        </authorList>
    </citation>
    <scope>NUCLEOTIDE SEQUENCE [LARGE SCALE GENOMIC DNA]</scope>
    <source>
        <strain evidence="3">DSM 46838</strain>
    </source>
</reference>
<accession>A0A1I2MSB6</accession>
<evidence type="ECO:0000313" key="3">
    <source>
        <dbReference type="Proteomes" id="UP000198589"/>
    </source>
</evidence>
<evidence type="ECO:0000313" key="2">
    <source>
        <dbReference type="EMBL" id="SFF94303.1"/>
    </source>
</evidence>
<gene>
    <name evidence="2" type="ORF">SAMN05216574_1357</name>
</gene>
<dbReference type="EMBL" id="FOND01000035">
    <property type="protein sequence ID" value="SFF94303.1"/>
    <property type="molecule type" value="Genomic_DNA"/>
</dbReference>
<organism evidence="2 3">
    <name type="scientific">Blastococcus tunisiensis</name>
    <dbReference type="NCBI Taxonomy" id="1798228"/>
    <lineage>
        <taxon>Bacteria</taxon>
        <taxon>Bacillati</taxon>
        <taxon>Actinomycetota</taxon>
        <taxon>Actinomycetes</taxon>
        <taxon>Geodermatophilales</taxon>
        <taxon>Geodermatophilaceae</taxon>
        <taxon>Blastococcus</taxon>
    </lineage>
</organism>
<name>A0A1I2MSB6_9ACTN</name>
<dbReference type="STRING" id="1798228.SAMN05216574_1357"/>
<protein>
    <submittedName>
        <fullName evidence="2">SnoaL-like domain-containing protein</fullName>
    </submittedName>
</protein>